<evidence type="ECO:0000256" key="11">
    <source>
        <dbReference type="PIRNR" id="PIRNR006118"/>
    </source>
</evidence>
<evidence type="ECO:0000313" key="14">
    <source>
        <dbReference type="Proteomes" id="UP000053688"/>
    </source>
</evidence>
<dbReference type="Proteomes" id="UP000053688">
    <property type="component" value="Unassembled WGS sequence"/>
</dbReference>
<keyword evidence="7 11" id="KW-0479">Metal-binding</keyword>
<evidence type="ECO:0000256" key="1">
    <source>
        <dbReference type="ARBA" id="ARBA00000898"/>
    </source>
</evidence>
<dbReference type="InterPro" id="IPR036412">
    <property type="entry name" value="HAD-like_sf"/>
</dbReference>
<organism evidence="13 14">
    <name type="scientific">Candidatus Photodesmus katoptron Akat1</name>
    <dbReference type="NCBI Taxonomy" id="1236703"/>
    <lineage>
        <taxon>Bacteria</taxon>
        <taxon>Pseudomonadati</taxon>
        <taxon>Pseudomonadota</taxon>
        <taxon>Gammaproteobacteria</taxon>
        <taxon>Vibrionales</taxon>
        <taxon>Vibrionaceae</taxon>
        <taxon>Candidatus Photodesmus</taxon>
    </lineage>
</organism>
<evidence type="ECO:0000256" key="7">
    <source>
        <dbReference type="ARBA" id="ARBA00022723"/>
    </source>
</evidence>
<feature type="binding site" evidence="12">
    <location>
        <position position="30"/>
    </location>
    <ligand>
        <name>substrate</name>
    </ligand>
</feature>
<dbReference type="InterPro" id="IPR006549">
    <property type="entry name" value="HAD-SF_hydro_IIIA"/>
</dbReference>
<keyword evidence="14" id="KW-1185">Reference proteome</keyword>
<dbReference type="PANTHER" id="PTHR21485:SF3">
    <property type="entry name" value="N-ACYLNEURAMINATE CYTIDYLYLTRANSFERASE"/>
    <property type="match status" value="1"/>
</dbReference>
<dbReference type="RefSeq" id="WP_016503875.1">
    <property type="nucleotide sequence ID" value="NZ_AMSD01000002.1"/>
</dbReference>
<dbReference type="PATRIC" id="fig|1236703.3.peg.548"/>
<comment type="cofactor">
    <cofactor evidence="2 11 12">
        <name>Mg(2+)</name>
        <dbReference type="ChEBI" id="CHEBI:18420"/>
    </cofactor>
</comment>
<comment type="similarity">
    <text evidence="3 11">Belongs to the KdsC family.</text>
</comment>
<feature type="binding site" evidence="12">
    <location>
        <position position="28"/>
    </location>
    <ligand>
        <name>Mg(2+)</name>
        <dbReference type="ChEBI" id="CHEBI:18420"/>
    </ligand>
</feature>
<dbReference type="SFLD" id="SFLDG01138">
    <property type="entry name" value="C1.6.2:_Deoxy-d-mannose-octulo"/>
    <property type="match status" value="1"/>
</dbReference>
<dbReference type="InterPro" id="IPR023214">
    <property type="entry name" value="HAD_sf"/>
</dbReference>
<evidence type="ECO:0000256" key="3">
    <source>
        <dbReference type="ARBA" id="ARBA00005893"/>
    </source>
</evidence>
<evidence type="ECO:0000256" key="12">
    <source>
        <dbReference type="PIRSR" id="PIRSR006118-2"/>
    </source>
</evidence>
<dbReference type="PIRSF" id="PIRSF006118">
    <property type="entry name" value="KDO8-P_Ptase"/>
    <property type="match status" value="1"/>
</dbReference>
<dbReference type="NCBIfam" id="TIGR01662">
    <property type="entry name" value="HAD-SF-IIIA"/>
    <property type="match status" value="1"/>
</dbReference>
<dbReference type="FunFam" id="3.40.50.1000:FF:000029">
    <property type="entry name" value="3-deoxy-D-manno-octulosonate 8-phosphate phosphatase KdsC"/>
    <property type="match status" value="1"/>
</dbReference>
<dbReference type="eggNOG" id="COG1778">
    <property type="taxonomic scope" value="Bacteria"/>
</dbReference>
<dbReference type="Pfam" id="PF08282">
    <property type="entry name" value="Hydrolase_3"/>
    <property type="match status" value="1"/>
</dbReference>
<dbReference type="CDD" id="cd01630">
    <property type="entry name" value="HAD_KDO-like"/>
    <property type="match status" value="1"/>
</dbReference>
<sequence>MKMVKTLYGSVEEKLIKIAKQIELLVCDIDGVFSNGLIYMSNNFEEIKTFHARDGYGVKLLMNIGVEIAIITTRQSKIVEERMKDLGIVHVYQGRDNKLETYQSICKKLNLDSTKIGYVGDDLTDLPVMQKVALSICVADGHPLLAKHANYITKMKGGYGAIREVCDLILQSRNKLNI</sequence>
<dbReference type="InterPro" id="IPR010023">
    <property type="entry name" value="KdsC_fam"/>
</dbReference>
<evidence type="ECO:0000256" key="2">
    <source>
        <dbReference type="ARBA" id="ARBA00001946"/>
    </source>
</evidence>
<dbReference type="EC" id="3.1.3.45" evidence="5 11"/>
<keyword evidence="11" id="KW-0448">Lipopolysaccharide biosynthesis</keyword>
<dbReference type="PANTHER" id="PTHR21485">
    <property type="entry name" value="HAD SUPERFAMILY MEMBERS CMAS AND KDSC"/>
    <property type="match status" value="1"/>
</dbReference>
<dbReference type="SFLD" id="SFLDG01136">
    <property type="entry name" value="C1.6:_Phosphoserine_Phosphatas"/>
    <property type="match status" value="1"/>
</dbReference>
<dbReference type="SUPFAM" id="SSF56784">
    <property type="entry name" value="HAD-like"/>
    <property type="match status" value="1"/>
</dbReference>
<dbReference type="NCBIfam" id="NF007019">
    <property type="entry name" value="PRK09484.1"/>
    <property type="match status" value="1"/>
</dbReference>
<gene>
    <name evidence="13" type="ORF">O1U_0543</name>
</gene>
<dbReference type="SFLD" id="SFLDS00003">
    <property type="entry name" value="Haloacid_Dehalogenase"/>
    <property type="match status" value="1"/>
</dbReference>
<dbReference type="STRING" id="28176.CF66_7040"/>
<evidence type="ECO:0000256" key="9">
    <source>
        <dbReference type="ARBA" id="ARBA00022842"/>
    </source>
</evidence>
<feature type="binding site" evidence="12">
    <location>
        <position position="121"/>
    </location>
    <ligand>
        <name>Mg(2+)</name>
        <dbReference type="ChEBI" id="CHEBI:18420"/>
    </ligand>
</feature>
<protein>
    <recommendedName>
        <fullName evidence="6 11">3-deoxy-D-manno-octulosonate 8-phosphate phosphatase KdsC</fullName>
        <ecNumber evidence="5 11">3.1.3.45</ecNumber>
    </recommendedName>
    <alternativeName>
        <fullName evidence="10 11">KDO 8-P phosphatase</fullName>
    </alternativeName>
</protein>
<evidence type="ECO:0000256" key="4">
    <source>
        <dbReference type="ARBA" id="ARBA00011881"/>
    </source>
</evidence>
<keyword evidence="8 11" id="KW-0378">Hydrolase</keyword>
<dbReference type="EMBL" id="AMSD01000002">
    <property type="protein sequence ID" value="EPE37243.1"/>
    <property type="molecule type" value="Genomic_DNA"/>
</dbReference>
<comment type="caution">
    <text evidence="13">The sequence shown here is derived from an EMBL/GenBank/DDBJ whole genome shotgun (WGS) entry which is preliminary data.</text>
</comment>
<dbReference type="GO" id="GO:0009103">
    <property type="term" value="P:lipopolysaccharide biosynthetic process"/>
    <property type="evidence" value="ECO:0007669"/>
    <property type="project" value="UniProtKB-UniRule"/>
</dbReference>
<comment type="catalytic activity">
    <reaction evidence="1 11">
        <text>3-deoxy-alpha-D-manno-2-octulosonate-8-phosphate + H2O = 3-deoxy-alpha-D-manno-oct-2-ulosonate + phosphate</text>
        <dbReference type="Rhea" id="RHEA:11500"/>
        <dbReference type="ChEBI" id="CHEBI:15377"/>
        <dbReference type="ChEBI" id="CHEBI:43474"/>
        <dbReference type="ChEBI" id="CHEBI:85985"/>
        <dbReference type="ChEBI" id="CHEBI:85986"/>
        <dbReference type="EC" id="3.1.3.45"/>
    </reaction>
</comment>
<dbReference type="GO" id="GO:0019143">
    <property type="term" value="F:3-deoxy-manno-octulosonate-8-phosphatase activity"/>
    <property type="evidence" value="ECO:0007669"/>
    <property type="project" value="UniProtKB-UniRule"/>
</dbReference>
<dbReference type="GO" id="GO:0046872">
    <property type="term" value="F:metal ion binding"/>
    <property type="evidence" value="ECO:0007669"/>
    <property type="project" value="UniProtKB-UniRule"/>
</dbReference>
<dbReference type="InterPro" id="IPR050793">
    <property type="entry name" value="CMP-NeuNAc_synthase"/>
</dbReference>
<name>S3EGF0_9GAMM</name>
<proteinExistence type="inferred from homology"/>
<keyword evidence="9 11" id="KW-0460">Magnesium</keyword>
<dbReference type="Gene3D" id="3.40.50.1000">
    <property type="entry name" value="HAD superfamily/HAD-like"/>
    <property type="match status" value="1"/>
</dbReference>
<evidence type="ECO:0000313" key="13">
    <source>
        <dbReference type="EMBL" id="EPE37243.1"/>
    </source>
</evidence>
<comment type="function">
    <text evidence="11">Catalyzes the hydrolysis of 3-deoxy-D-manno-octulosonate 8-phosphate (KDO 8-P) to 3-deoxy-D-manno-octulosonate (KDO) and inorganic phosphate.</text>
</comment>
<comment type="subunit">
    <text evidence="4 11">Homotetramer.</text>
</comment>
<evidence type="ECO:0000256" key="5">
    <source>
        <dbReference type="ARBA" id="ARBA00013066"/>
    </source>
</evidence>
<evidence type="ECO:0000256" key="10">
    <source>
        <dbReference type="ARBA" id="ARBA00031051"/>
    </source>
</evidence>
<evidence type="ECO:0000256" key="8">
    <source>
        <dbReference type="ARBA" id="ARBA00022801"/>
    </source>
</evidence>
<accession>S3EGF0</accession>
<evidence type="ECO:0000256" key="6">
    <source>
        <dbReference type="ARBA" id="ARBA00020092"/>
    </source>
</evidence>
<dbReference type="NCBIfam" id="TIGR01670">
    <property type="entry name" value="KdsC-phosphatas"/>
    <property type="match status" value="1"/>
</dbReference>
<reference evidence="13 14" key="1">
    <citation type="journal article" date="2014" name="Environ. Microbiol.">
        <title>Genomic signatures of obligate host dependence in the luminous bacterial symbiont of a vertebrate.</title>
        <authorList>
            <person name="Hendry T.A."/>
            <person name="de Wet J.R."/>
            <person name="Dunlap P.V."/>
        </authorList>
    </citation>
    <scope>NUCLEOTIDE SEQUENCE [LARGE SCALE GENOMIC DNA]</scope>
    <source>
        <strain evidence="13 14">Akat1</strain>
    </source>
</reference>
<dbReference type="GO" id="GO:0008781">
    <property type="term" value="F:N-acylneuraminate cytidylyltransferase activity"/>
    <property type="evidence" value="ECO:0007669"/>
    <property type="project" value="TreeGrafter"/>
</dbReference>
<dbReference type="AlphaFoldDB" id="S3EGF0"/>